<accession>A0A5M8P3P2</accession>
<name>A0A5M8P3P2_9BACT</name>
<dbReference type="InterPro" id="IPR024269">
    <property type="entry name" value="DUF3791"/>
</dbReference>
<comment type="caution">
    <text evidence="1">The sequence shown here is derived from an EMBL/GenBank/DDBJ whole genome shotgun (WGS) entry which is preliminary data.</text>
</comment>
<dbReference type="Pfam" id="PF12668">
    <property type="entry name" value="DUF3791"/>
    <property type="match status" value="1"/>
</dbReference>
<protein>
    <recommendedName>
        <fullName evidence="3">DUF3791 domain-containing protein</fullName>
    </recommendedName>
</protein>
<reference evidence="1 2" key="1">
    <citation type="submission" date="2019-03" db="EMBL/GenBank/DDBJ databases">
        <title>Single cell metagenomics reveals metabolic interactions within the superorganism composed of flagellate Streblomastix strix and complex community of Bacteroidetes bacteria on its surface.</title>
        <authorList>
            <person name="Treitli S.C."/>
            <person name="Kolisko M."/>
            <person name="Husnik F."/>
            <person name="Keeling P."/>
            <person name="Hampl V."/>
        </authorList>
    </citation>
    <scope>NUCLEOTIDE SEQUENCE [LARGE SCALE GENOMIC DNA]</scope>
    <source>
        <strain evidence="1">St1</strain>
    </source>
</reference>
<dbReference type="Proteomes" id="UP000324575">
    <property type="component" value="Unassembled WGS sequence"/>
</dbReference>
<sequence>METNTLEKETRNKLRFATFIIPKFADAYKMDRQEAYRYLKKYGGLDYLYECWWALHTDNPFWAIRDIYKVCRNNGGLR</sequence>
<evidence type="ECO:0008006" key="3">
    <source>
        <dbReference type="Google" id="ProtNLM"/>
    </source>
</evidence>
<proteinExistence type="predicted"/>
<evidence type="ECO:0000313" key="1">
    <source>
        <dbReference type="EMBL" id="KAA6303021.1"/>
    </source>
</evidence>
<gene>
    <name evidence="1" type="ORF">EZS26_000624</name>
</gene>
<evidence type="ECO:0000313" key="2">
    <source>
        <dbReference type="Proteomes" id="UP000324575"/>
    </source>
</evidence>
<dbReference type="EMBL" id="SNRX01000003">
    <property type="protein sequence ID" value="KAA6303021.1"/>
    <property type="molecule type" value="Genomic_DNA"/>
</dbReference>
<dbReference type="AlphaFoldDB" id="A0A5M8P3P2"/>
<organism evidence="1 2">
    <name type="scientific">Candidatus Ordinivivax streblomastigis</name>
    <dbReference type="NCBI Taxonomy" id="2540710"/>
    <lineage>
        <taxon>Bacteria</taxon>
        <taxon>Pseudomonadati</taxon>
        <taxon>Bacteroidota</taxon>
        <taxon>Bacteroidia</taxon>
        <taxon>Bacteroidales</taxon>
        <taxon>Candidatus Ordinivivax</taxon>
    </lineage>
</organism>